<dbReference type="AlphaFoldDB" id="A0AAD3Y7E9"/>
<sequence>MLPFQPNFLHLLLEKKRMHSSSSAIDQHVAGAIFLPLLVSRSVYASTLVVEQLGTPVKYNQPQIGPSLLVTDDQHGGDQKSCSSFSKLKMNIEELKKEA</sequence>
<comment type="caution">
    <text evidence="1">The sequence shown here is derived from an EMBL/GenBank/DDBJ whole genome shotgun (WGS) entry which is preliminary data.</text>
</comment>
<reference evidence="1" key="1">
    <citation type="submission" date="2023-05" db="EMBL/GenBank/DDBJ databases">
        <title>Nepenthes gracilis genome sequencing.</title>
        <authorList>
            <person name="Fukushima K."/>
        </authorList>
    </citation>
    <scope>NUCLEOTIDE SEQUENCE</scope>
    <source>
        <strain evidence="1">SING2019-196</strain>
    </source>
</reference>
<evidence type="ECO:0000313" key="1">
    <source>
        <dbReference type="EMBL" id="GMH29984.1"/>
    </source>
</evidence>
<gene>
    <name evidence="1" type="ORF">Nepgr_031827</name>
</gene>
<keyword evidence="2" id="KW-1185">Reference proteome</keyword>
<name>A0AAD3Y7E9_NEPGR</name>
<evidence type="ECO:0000313" key="2">
    <source>
        <dbReference type="Proteomes" id="UP001279734"/>
    </source>
</evidence>
<dbReference type="Proteomes" id="UP001279734">
    <property type="component" value="Unassembled WGS sequence"/>
</dbReference>
<protein>
    <submittedName>
        <fullName evidence="1">Uncharacterized protein</fullName>
    </submittedName>
</protein>
<accession>A0AAD3Y7E9</accession>
<dbReference type="EMBL" id="BSYO01000037">
    <property type="protein sequence ID" value="GMH29984.1"/>
    <property type="molecule type" value="Genomic_DNA"/>
</dbReference>
<proteinExistence type="predicted"/>
<organism evidence="1 2">
    <name type="scientific">Nepenthes gracilis</name>
    <name type="common">Slender pitcher plant</name>
    <dbReference type="NCBI Taxonomy" id="150966"/>
    <lineage>
        <taxon>Eukaryota</taxon>
        <taxon>Viridiplantae</taxon>
        <taxon>Streptophyta</taxon>
        <taxon>Embryophyta</taxon>
        <taxon>Tracheophyta</taxon>
        <taxon>Spermatophyta</taxon>
        <taxon>Magnoliopsida</taxon>
        <taxon>eudicotyledons</taxon>
        <taxon>Gunneridae</taxon>
        <taxon>Pentapetalae</taxon>
        <taxon>Caryophyllales</taxon>
        <taxon>Nepenthaceae</taxon>
        <taxon>Nepenthes</taxon>
    </lineage>
</organism>